<feature type="domain" description="ABC transporter" evidence="13">
    <location>
        <begin position="1087"/>
        <end position="1327"/>
    </location>
</feature>
<dbReference type="SUPFAM" id="SSF52540">
    <property type="entry name" value="P-loop containing nucleoside triphosphate hydrolases"/>
    <property type="match status" value="2"/>
</dbReference>
<feature type="transmembrane region" description="Helical" evidence="12">
    <location>
        <begin position="880"/>
        <end position="903"/>
    </location>
</feature>
<keyword evidence="9 12" id="KW-0472">Membrane</keyword>
<dbReference type="GO" id="GO:0090374">
    <property type="term" value="P:oligopeptide export from mitochondrion"/>
    <property type="evidence" value="ECO:0007669"/>
    <property type="project" value="TreeGrafter"/>
</dbReference>
<dbReference type="PROSITE" id="PS50929">
    <property type="entry name" value="ABC_TM1F"/>
    <property type="match status" value="2"/>
</dbReference>
<feature type="transmembrane region" description="Helical" evidence="12">
    <location>
        <begin position="310"/>
        <end position="334"/>
    </location>
</feature>
<evidence type="ECO:0000256" key="4">
    <source>
        <dbReference type="ARBA" id="ARBA00022692"/>
    </source>
</evidence>
<accession>A0A409VDB7</accession>
<dbReference type="Proteomes" id="UP000284706">
    <property type="component" value="Unassembled WGS sequence"/>
</dbReference>
<keyword evidence="10" id="KW-0325">Glycoprotein</keyword>
<dbReference type="OrthoDB" id="6500128at2759"/>
<dbReference type="InterPro" id="IPR039421">
    <property type="entry name" value="Type_1_exporter"/>
</dbReference>
<comment type="caution">
    <text evidence="15">The sequence shown here is derived from an EMBL/GenBank/DDBJ whole genome shotgun (WGS) entry which is preliminary data.</text>
</comment>
<dbReference type="GO" id="GO:0005743">
    <property type="term" value="C:mitochondrial inner membrane"/>
    <property type="evidence" value="ECO:0007669"/>
    <property type="project" value="TreeGrafter"/>
</dbReference>
<dbReference type="GO" id="GO:0016887">
    <property type="term" value="F:ATP hydrolysis activity"/>
    <property type="evidence" value="ECO:0007669"/>
    <property type="project" value="InterPro"/>
</dbReference>
<feature type="region of interest" description="Disordered" evidence="11">
    <location>
        <begin position="1"/>
        <end position="54"/>
    </location>
</feature>
<organism evidence="15 16">
    <name type="scientific">Gymnopilus dilepis</name>
    <dbReference type="NCBI Taxonomy" id="231916"/>
    <lineage>
        <taxon>Eukaryota</taxon>
        <taxon>Fungi</taxon>
        <taxon>Dikarya</taxon>
        <taxon>Basidiomycota</taxon>
        <taxon>Agaricomycotina</taxon>
        <taxon>Agaricomycetes</taxon>
        <taxon>Agaricomycetidae</taxon>
        <taxon>Agaricales</taxon>
        <taxon>Agaricineae</taxon>
        <taxon>Hymenogastraceae</taxon>
        <taxon>Gymnopilus</taxon>
    </lineage>
</organism>
<feature type="transmembrane region" description="Helical" evidence="12">
    <location>
        <begin position="1025"/>
        <end position="1047"/>
    </location>
</feature>
<feature type="transmembrane region" description="Helical" evidence="12">
    <location>
        <begin position="76"/>
        <end position="98"/>
    </location>
</feature>
<feature type="domain" description="ABC transmembrane type-1" evidence="14">
    <location>
        <begin position="762"/>
        <end position="1052"/>
    </location>
</feature>
<dbReference type="PROSITE" id="PS00211">
    <property type="entry name" value="ABC_TRANSPORTER_1"/>
    <property type="match status" value="2"/>
</dbReference>
<keyword evidence="16" id="KW-1185">Reference proteome</keyword>
<dbReference type="PROSITE" id="PS50893">
    <property type="entry name" value="ABC_TRANSPORTER_2"/>
    <property type="match status" value="2"/>
</dbReference>
<feature type="transmembrane region" description="Helical" evidence="12">
    <location>
        <begin position="991"/>
        <end position="1013"/>
    </location>
</feature>
<evidence type="ECO:0000259" key="13">
    <source>
        <dbReference type="PROSITE" id="PS50893"/>
    </source>
</evidence>
<feature type="compositionally biased region" description="Polar residues" evidence="11">
    <location>
        <begin position="1"/>
        <end position="18"/>
    </location>
</feature>
<dbReference type="FunCoup" id="A0A409VDB7">
    <property type="interactions" value="15"/>
</dbReference>
<comment type="similarity">
    <text evidence="2">Belongs to the ABC transporter superfamily. ABCB family. Multidrug resistance exporter (TC 3.A.1.201) subfamily.</text>
</comment>
<dbReference type="FunFam" id="3.40.50.300:FF:000066">
    <property type="entry name" value="ABC transporter B family member 1"/>
    <property type="match status" value="1"/>
</dbReference>
<dbReference type="SMART" id="SM00382">
    <property type="entry name" value="AAA"/>
    <property type="match status" value="2"/>
</dbReference>
<dbReference type="EMBL" id="NHYE01005662">
    <property type="protein sequence ID" value="PPQ64789.1"/>
    <property type="molecule type" value="Genomic_DNA"/>
</dbReference>
<feature type="domain" description="ABC transmembrane type-1" evidence="14">
    <location>
        <begin position="78"/>
        <end position="375"/>
    </location>
</feature>
<feature type="transmembrane region" description="Helical" evidence="12">
    <location>
        <begin position="133"/>
        <end position="156"/>
    </location>
</feature>
<dbReference type="GO" id="GO:0005886">
    <property type="term" value="C:plasma membrane"/>
    <property type="evidence" value="ECO:0007669"/>
    <property type="project" value="UniProtKB-SubCell"/>
</dbReference>
<dbReference type="InterPro" id="IPR027417">
    <property type="entry name" value="P-loop_NTPase"/>
</dbReference>
<dbReference type="InterPro" id="IPR036640">
    <property type="entry name" value="ABC1_TM_sf"/>
</dbReference>
<keyword evidence="7" id="KW-0067">ATP-binding</keyword>
<comment type="subcellular location">
    <subcellularLocation>
        <location evidence="1">Cell membrane</location>
        <topology evidence="1">Multi-pass membrane protein</topology>
    </subcellularLocation>
</comment>
<evidence type="ECO:0000256" key="12">
    <source>
        <dbReference type="SAM" id="Phobius"/>
    </source>
</evidence>
<feature type="transmembrane region" description="Helical" evidence="12">
    <location>
        <begin position="346"/>
        <end position="367"/>
    </location>
</feature>
<sequence>MSSKLGSSVEEQGAQNNEKLAAVVVTPTNGGKDFEAATEKGNNPNEDESATKKETALPPVPFLSLFRFQTPFETTLNLLGLVAAAAAGAAQPLMSLLFGNLTQAFIEFGAALSQGQDVTSAAQNFKEGAARDALFIFVIGIGMGLATWTFMAIWTYTGEVNAKRLRERYLEAVLRQDIEYFDNVGAGEVATRIQSDTHLVQQGTSEKVAMAVEQFSSFVTGFVVAYVRSWRLALALTSILPCIVLTGGIMSALMSRSMQRSLSELATGGTLAEEVIASVRTMQAFGAQKLLGGMYDQYNKKALSYEKRTAGVNGIGLGCFYFVVYAAYGLAFYFGTTLILDGHASVGVVVNVFMSILTGSYALVLLGPEQQAIATAKGAAAKLYATIDRVPKIDSLSSEGLRLDDPDDGSLDEKEGSTKKVKGHIQLKDIVFRYPSRPDVPILNGLSLEFEAGKTTALVGASGSGKSTVISLVERFYDPLSGSVLLDGVDVVQLNVGWLRSQIGLVAQEPVLFATSVKQNVAYGLLGSRFSKPGRLTEEERDQMITEACIKANAHDFIMGLPQGYDTLVGERGFLLSGGQKQRIAIARAIVSDPRILLLDEATSALDTRSEGIVQNALDKAAAGRTTIVIAHRLSTVRDADKIYVMGPQGVVLESGTHNELLANQEGVYSKLVAAQKLREVGDVVPVEPDEQQALVSSVPLQRQRSGGAVSIGNVSEKPSIDVAKEETAKLIPPADKAYSMTYLFRRMGSINKANWPLYVYGGIGAVAVGCVYPAFGIVYARAVWTFQIVPSNPELRHELRQDGNRNALWFFVIALLSTMAMAVQTFFFSRSAALLTSTLRYLSFKAILRQDIEFFDQERNTTGALTSGLSSNTQKVNGLAGVTLGSIIQSCTTVVAGIIIGLSYAPKLAAVAIASLPFVLGSGYIRLHVVILKDEVNKQAHEDSAQMACEAVGAIRTVASLTRERDCCEVYEQSLQAPLRSAIRACVTSTFAYAMSQAMTFFAIALVFWYGSRLVADEVYNSNEFFVCLMSVVFSSIQAGSIFGFVPDISAAKGGASKIVSLLDSMPTIDAESTKGKIPQDVVGEIQFQDVHFQYPTRPSVKVLRGLSFVVKPGTYVALVGSSGCGKSTVIQLLEHFYDPVAGRITLDGTPIDEFNVQEYRKHLALVSQEPTLYAGTIRFNILLGATKPIQEVTQAELEDACRNANILDFINSLPDGFETNVGGKGAQLSGGQKQRVAIARALLRNPKVLLLDEATSALDSQSEKVVQEALDKAAKGRTTIAIAHRLSTIQNADCIYFLQDGRVLESGTHDQLSARRGAYWEYTQQQQLSRSE</sequence>
<keyword evidence="3" id="KW-0813">Transport</keyword>
<evidence type="ECO:0000256" key="3">
    <source>
        <dbReference type="ARBA" id="ARBA00022448"/>
    </source>
</evidence>
<proteinExistence type="inferred from homology"/>
<dbReference type="InParanoid" id="A0A409VDB7"/>
<evidence type="ECO:0000313" key="15">
    <source>
        <dbReference type="EMBL" id="PPQ64789.1"/>
    </source>
</evidence>
<dbReference type="PANTHER" id="PTHR43394:SF27">
    <property type="entry name" value="ATP-DEPENDENT TRANSLOCASE ABCB1-LIKE"/>
    <property type="match status" value="1"/>
</dbReference>
<feature type="region of interest" description="Disordered" evidence="11">
    <location>
        <begin position="398"/>
        <end position="417"/>
    </location>
</feature>
<evidence type="ECO:0000256" key="7">
    <source>
        <dbReference type="ARBA" id="ARBA00022840"/>
    </source>
</evidence>
<feature type="transmembrane region" description="Helical" evidence="12">
    <location>
        <begin position="808"/>
        <end position="829"/>
    </location>
</feature>
<dbReference type="InterPro" id="IPR003593">
    <property type="entry name" value="AAA+_ATPase"/>
</dbReference>
<feature type="domain" description="ABC transporter" evidence="13">
    <location>
        <begin position="425"/>
        <end position="674"/>
    </location>
</feature>
<dbReference type="CDD" id="cd18578">
    <property type="entry name" value="ABC_6TM_Pgp_ABCB1_D2_like"/>
    <property type="match status" value="1"/>
</dbReference>
<dbReference type="Gene3D" id="3.40.50.300">
    <property type="entry name" value="P-loop containing nucleotide triphosphate hydrolases"/>
    <property type="match status" value="2"/>
</dbReference>
<name>A0A409VDB7_9AGAR</name>
<evidence type="ECO:0000256" key="10">
    <source>
        <dbReference type="ARBA" id="ARBA00023180"/>
    </source>
</evidence>
<dbReference type="STRING" id="231916.A0A409VDB7"/>
<keyword evidence="5" id="KW-0677">Repeat</keyword>
<dbReference type="SUPFAM" id="SSF90123">
    <property type="entry name" value="ABC transporter transmembrane region"/>
    <property type="match status" value="2"/>
</dbReference>
<evidence type="ECO:0000256" key="2">
    <source>
        <dbReference type="ARBA" id="ARBA00007577"/>
    </source>
</evidence>
<feature type="transmembrane region" description="Helical" evidence="12">
    <location>
        <begin position="233"/>
        <end position="253"/>
    </location>
</feature>
<keyword evidence="6" id="KW-0547">Nucleotide-binding</keyword>
<dbReference type="InterPro" id="IPR011527">
    <property type="entry name" value="ABC1_TM_dom"/>
</dbReference>
<keyword evidence="4 12" id="KW-0812">Transmembrane</keyword>
<evidence type="ECO:0000256" key="11">
    <source>
        <dbReference type="SAM" id="MobiDB-lite"/>
    </source>
</evidence>
<feature type="transmembrane region" description="Helical" evidence="12">
    <location>
        <begin position="756"/>
        <end position="776"/>
    </location>
</feature>
<dbReference type="FunFam" id="3.40.50.300:FF:000913">
    <property type="entry name" value="ABC multidrug transporter SitT"/>
    <property type="match status" value="1"/>
</dbReference>
<dbReference type="InterPro" id="IPR017871">
    <property type="entry name" value="ABC_transporter-like_CS"/>
</dbReference>
<evidence type="ECO:0000256" key="8">
    <source>
        <dbReference type="ARBA" id="ARBA00022989"/>
    </source>
</evidence>
<reference evidence="15 16" key="1">
    <citation type="journal article" date="2018" name="Evol. Lett.">
        <title>Horizontal gene cluster transfer increased hallucinogenic mushroom diversity.</title>
        <authorList>
            <person name="Reynolds H.T."/>
            <person name="Vijayakumar V."/>
            <person name="Gluck-Thaler E."/>
            <person name="Korotkin H.B."/>
            <person name="Matheny P.B."/>
            <person name="Slot J.C."/>
        </authorList>
    </citation>
    <scope>NUCLEOTIDE SEQUENCE [LARGE SCALE GENOMIC DNA]</scope>
    <source>
        <strain evidence="15 16">SRW20</strain>
    </source>
</reference>
<dbReference type="CDD" id="cd03249">
    <property type="entry name" value="ABC_MTABC3_MDL1_MDL2"/>
    <property type="match status" value="2"/>
</dbReference>
<feature type="transmembrane region" description="Helical" evidence="12">
    <location>
        <begin position="909"/>
        <end position="928"/>
    </location>
</feature>
<evidence type="ECO:0000256" key="6">
    <source>
        <dbReference type="ARBA" id="ARBA00022741"/>
    </source>
</evidence>
<dbReference type="Pfam" id="PF00664">
    <property type="entry name" value="ABC_membrane"/>
    <property type="match status" value="2"/>
</dbReference>
<dbReference type="GO" id="GO:0015421">
    <property type="term" value="F:ABC-type oligopeptide transporter activity"/>
    <property type="evidence" value="ECO:0007669"/>
    <property type="project" value="TreeGrafter"/>
</dbReference>
<dbReference type="InterPro" id="IPR003439">
    <property type="entry name" value="ABC_transporter-like_ATP-bd"/>
</dbReference>
<evidence type="ECO:0000259" key="14">
    <source>
        <dbReference type="PROSITE" id="PS50929"/>
    </source>
</evidence>
<evidence type="ECO:0000256" key="1">
    <source>
        <dbReference type="ARBA" id="ARBA00004651"/>
    </source>
</evidence>
<dbReference type="CDD" id="cd18577">
    <property type="entry name" value="ABC_6TM_Pgp_ABCB1_D1_like"/>
    <property type="match status" value="1"/>
</dbReference>
<dbReference type="PANTHER" id="PTHR43394">
    <property type="entry name" value="ATP-DEPENDENT PERMEASE MDL1, MITOCHONDRIAL"/>
    <property type="match status" value="1"/>
</dbReference>
<protein>
    <submittedName>
        <fullName evidence="15">Uncharacterized protein</fullName>
    </submittedName>
</protein>
<evidence type="ECO:0000313" key="16">
    <source>
        <dbReference type="Proteomes" id="UP000284706"/>
    </source>
</evidence>
<dbReference type="Gene3D" id="1.20.1560.10">
    <property type="entry name" value="ABC transporter type 1, transmembrane domain"/>
    <property type="match status" value="1"/>
</dbReference>
<dbReference type="Pfam" id="PF00005">
    <property type="entry name" value="ABC_tran"/>
    <property type="match status" value="2"/>
</dbReference>
<evidence type="ECO:0000256" key="5">
    <source>
        <dbReference type="ARBA" id="ARBA00022737"/>
    </source>
</evidence>
<gene>
    <name evidence="15" type="ORF">CVT26_002621</name>
</gene>
<keyword evidence="8 12" id="KW-1133">Transmembrane helix</keyword>
<dbReference type="GO" id="GO:0005524">
    <property type="term" value="F:ATP binding"/>
    <property type="evidence" value="ECO:0007669"/>
    <property type="project" value="UniProtKB-KW"/>
</dbReference>
<dbReference type="FunFam" id="1.20.1560.10:FF:000102">
    <property type="entry name" value="ABC multidrug transporter Mdr1"/>
    <property type="match status" value="1"/>
</dbReference>
<evidence type="ECO:0000256" key="9">
    <source>
        <dbReference type="ARBA" id="ARBA00023136"/>
    </source>
</evidence>